<proteinExistence type="inferred from homology"/>
<comment type="similarity">
    <text evidence="1">Belongs to the arylamine N-acetyltransferase family.</text>
</comment>
<evidence type="ECO:0000256" key="1">
    <source>
        <dbReference type="ARBA" id="ARBA00006547"/>
    </source>
</evidence>
<name>A0ABU7MWF7_9ACTN</name>
<comment type="caution">
    <text evidence="2">The sequence shown here is derived from an EMBL/GenBank/DDBJ whole genome shotgun (WGS) entry which is preliminary data.</text>
</comment>
<organism evidence="2 3">
    <name type="scientific">Gordonia prachuapensis</name>
    <dbReference type="NCBI Taxonomy" id="3115651"/>
    <lineage>
        <taxon>Bacteria</taxon>
        <taxon>Bacillati</taxon>
        <taxon>Actinomycetota</taxon>
        <taxon>Actinomycetes</taxon>
        <taxon>Mycobacteriales</taxon>
        <taxon>Gordoniaceae</taxon>
        <taxon>Gordonia</taxon>
    </lineage>
</organism>
<accession>A0ABU7MWF7</accession>
<dbReference type="EMBL" id="JAZDUE010000013">
    <property type="protein sequence ID" value="MEE4024640.1"/>
    <property type="molecule type" value="Genomic_DNA"/>
</dbReference>
<gene>
    <name evidence="2" type="ORF">V1Y59_16255</name>
</gene>
<dbReference type="PANTHER" id="PTHR11786:SF0">
    <property type="entry name" value="ARYLAMINE N-ACETYLTRANSFERASE 4-RELATED"/>
    <property type="match status" value="1"/>
</dbReference>
<keyword evidence="3" id="KW-1185">Reference proteome</keyword>
<protein>
    <submittedName>
        <fullName evidence="2">Arylamine N-acetyltransferase</fullName>
    </submittedName>
</protein>
<dbReference type="PANTHER" id="PTHR11786">
    <property type="entry name" value="N-HYDROXYARYLAMINE O-ACETYLTRANSFERASE"/>
    <property type="match status" value="1"/>
</dbReference>
<dbReference type="RefSeq" id="WP_330505993.1">
    <property type="nucleotide sequence ID" value="NZ_JAZDUE010000013.1"/>
</dbReference>
<dbReference type="InterPro" id="IPR038765">
    <property type="entry name" value="Papain-like_cys_pep_sf"/>
</dbReference>
<dbReference type="SUPFAM" id="SSF54001">
    <property type="entry name" value="Cysteine proteinases"/>
    <property type="match status" value="1"/>
</dbReference>
<sequence length="286" mass="31319">MTSSEADLSTMTAAYFDRIGYTGPATPSLDTLTGLVAAHVRHIPFENLDPLTGTPVADLDRESLHDKLVARRRGGFCYEHNGLFRHVLLDLGFAVDQLAGRVVWMKEPGPLPAETHQLLSVRVPGHDGSWLVDVGFGGQTPTAPLRFEIGTEQTTDLEPFRITHSDDGLFHVMESKVGGRWQPLYLFTERARPPVDSVVGSWFASTNPSAPFPNALMVCLIVDDTRWNLNNRHLAVYHADGTREKRELASAAEVLDLLGSRFGIDLAGIEGIEERVAQVVGDLPGS</sequence>
<dbReference type="InterPro" id="IPR001447">
    <property type="entry name" value="Arylamine_N-AcTrfase"/>
</dbReference>
<dbReference type="Gene3D" id="2.40.128.150">
    <property type="entry name" value="Cysteine proteinases"/>
    <property type="match status" value="1"/>
</dbReference>
<dbReference type="Proteomes" id="UP001335729">
    <property type="component" value="Unassembled WGS sequence"/>
</dbReference>
<reference evidence="2 3" key="1">
    <citation type="submission" date="2024-01" db="EMBL/GenBank/DDBJ databases">
        <title>Draft genome sequence of Gordonia sp. PKS22-38.</title>
        <authorList>
            <person name="Suphannarot A."/>
            <person name="Mingma R."/>
        </authorList>
    </citation>
    <scope>NUCLEOTIDE SEQUENCE [LARGE SCALE GENOMIC DNA]</scope>
    <source>
        <strain evidence="2 3">PKS22-38</strain>
    </source>
</reference>
<dbReference type="Pfam" id="PF00797">
    <property type="entry name" value="Acetyltransf_2"/>
    <property type="match status" value="1"/>
</dbReference>
<evidence type="ECO:0000313" key="2">
    <source>
        <dbReference type="EMBL" id="MEE4024640.1"/>
    </source>
</evidence>
<evidence type="ECO:0000313" key="3">
    <source>
        <dbReference type="Proteomes" id="UP001335729"/>
    </source>
</evidence>
<dbReference type="Gene3D" id="3.30.2140.10">
    <property type="entry name" value="Arylamine N-acetyltransferase"/>
    <property type="match status" value="1"/>
</dbReference>